<comment type="caution">
    <text evidence="2">The sequence shown here is derived from an EMBL/GenBank/DDBJ whole genome shotgun (WGS) entry which is preliminary data.</text>
</comment>
<dbReference type="SUPFAM" id="SSF48310">
    <property type="entry name" value="Aldehyde ferredoxin oxidoreductase, C-terminal domains"/>
    <property type="match status" value="1"/>
</dbReference>
<dbReference type="InterPro" id="IPR036021">
    <property type="entry name" value="Tungsten_al_ferr_oxy-like_C"/>
</dbReference>
<dbReference type="SMART" id="SM00790">
    <property type="entry name" value="AFOR_N"/>
    <property type="match status" value="1"/>
</dbReference>
<gene>
    <name evidence="2" type="ORF">A2149_02555</name>
</gene>
<dbReference type="EMBL" id="MGDF01000041">
    <property type="protein sequence ID" value="OGL46622.1"/>
    <property type="molecule type" value="Genomic_DNA"/>
</dbReference>
<dbReference type="PANTHER" id="PTHR30038">
    <property type="entry name" value="ALDEHYDE FERREDOXIN OXIDOREDUCTASE"/>
    <property type="match status" value="1"/>
</dbReference>
<dbReference type="AlphaFoldDB" id="A0A1F7RYL1"/>
<dbReference type="Proteomes" id="UP000178435">
    <property type="component" value="Unassembled WGS sequence"/>
</dbReference>
<dbReference type="InterPro" id="IPR013983">
    <property type="entry name" value="Ald_Fedxn_OxRdtase_N"/>
</dbReference>
<dbReference type="InterPro" id="IPR036503">
    <property type="entry name" value="Ald_Fedxn_OxRdtase_N_sf"/>
</dbReference>
<name>A0A1F7RYL1_9BACT</name>
<evidence type="ECO:0000313" key="3">
    <source>
        <dbReference type="Proteomes" id="UP000178435"/>
    </source>
</evidence>
<proteinExistence type="predicted"/>
<reference evidence="2 3" key="1">
    <citation type="journal article" date="2016" name="Nat. Commun.">
        <title>Thousands of microbial genomes shed light on interconnected biogeochemical processes in an aquifer system.</title>
        <authorList>
            <person name="Anantharaman K."/>
            <person name="Brown C.T."/>
            <person name="Hug L.A."/>
            <person name="Sharon I."/>
            <person name="Castelle C.J."/>
            <person name="Probst A.J."/>
            <person name="Thomas B.C."/>
            <person name="Singh A."/>
            <person name="Wilkins M.J."/>
            <person name="Karaoz U."/>
            <person name="Brodie E.L."/>
            <person name="Williams K.H."/>
            <person name="Hubbard S.S."/>
            <person name="Banfield J.F."/>
        </authorList>
    </citation>
    <scope>NUCLEOTIDE SEQUENCE [LARGE SCALE GENOMIC DNA]</scope>
</reference>
<accession>A0A1F7RYL1</accession>
<organism evidence="2 3">
    <name type="scientific">Candidatus Schekmanbacteria bacterium RBG_16_38_11</name>
    <dbReference type="NCBI Taxonomy" id="1817880"/>
    <lineage>
        <taxon>Bacteria</taxon>
        <taxon>Candidatus Schekmaniibacteriota</taxon>
    </lineage>
</organism>
<protein>
    <recommendedName>
        <fullName evidence="1">Aldehyde ferredoxin oxidoreductase N-terminal domain-containing protein</fullName>
    </recommendedName>
</protein>
<dbReference type="Pfam" id="PF02730">
    <property type="entry name" value="AFOR_N"/>
    <property type="match status" value="1"/>
</dbReference>
<dbReference type="PANTHER" id="PTHR30038:SF0">
    <property type="entry name" value="TUNGSTEN-CONTAINING ALDEHYDE FERREDOXIN OXIDOREDUCTASE"/>
    <property type="match status" value="1"/>
</dbReference>
<dbReference type="Gene3D" id="3.60.9.10">
    <property type="entry name" value="Aldehyde ferredoxin oxidoreductase, N-terminal domain"/>
    <property type="match status" value="1"/>
</dbReference>
<dbReference type="GO" id="GO:0016625">
    <property type="term" value="F:oxidoreductase activity, acting on the aldehyde or oxo group of donors, iron-sulfur protein as acceptor"/>
    <property type="evidence" value="ECO:0007669"/>
    <property type="project" value="InterPro"/>
</dbReference>
<feature type="domain" description="Aldehyde ferredoxin oxidoreductase N-terminal" evidence="1">
    <location>
        <begin position="5"/>
        <end position="200"/>
    </location>
</feature>
<dbReference type="InterPro" id="IPR051919">
    <property type="entry name" value="W-dependent_AOR"/>
</dbReference>
<dbReference type="GO" id="GO:0009055">
    <property type="term" value="F:electron transfer activity"/>
    <property type="evidence" value="ECO:0007669"/>
    <property type="project" value="InterPro"/>
</dbReference>
<evidence type="ECO:0000259" key="1">
    <source>
        <dbReference type="SMART" id="SM00790"/>
    </source>
</evidence>
<dbReference type="GO" id="GO:0051536">
    <property type="term" value="F:iron-sulfur cluster binding"/>
    <property type="evidence" value="ECO:0007669"/>
    <property type="project" value="InterPro"/>
</dbReference>
<sequence>MPFLYSGRILIVDLGSKKTEERPLDETLIEENLGGALVAQTLYEEFESQEPLVLSTGLFTATLFPAGALGIITAKSPITGKLAHAPFVLMGGMEIKLTGFDFIVIKGKSASPTYLWLHDELADLQDASELWGKNSWETTESIRNDLGEDLIQVLTIGAAGENGRNSAQVILNFWGTGDKFGFGKVFGSKNLKAIASRGLGLIEISSPEEFVQKAVELKSKIKNGVIFGKNGVLDFCQSIGVEPAKDWITPAVHRYTSCFSCPYTCNTFLKYNESPTVLDMGGVAEPGFLMTDTSSALAFKKIGLSGADTGRVLELCAKLGIEPATAAFEANKAGVKDLSGVKKILDSMVNNEVENVSPFIKNWGEDGKNFESPFSPWAPLRPLFTDFGLGQDPEKNSVWWKKRNAIFYILGICPIFSLMTPEIEENNLLEFIRLGTGIDKEKGFLDKIVGKLKF</sequence>
<evidence type="ECO:0000313" key="2">
    <source>
        <dbReference type="EMBL" id="OGL46622.1"/>
    </source>
</evidence>
<dbReference type="SUPFAM" id="SSF56228">
    <property type="entry name" value="Aldehyde ferredoxin oxidoreductase, N-terminal domain"/>
    <property type="match status" value="1"/>
</dbReference>